<dbReference type="Gramene" id="Bra039432.1">
    <property type="protein sequence ID" value="Bra039432.1-P"/>
    <property type="gene ID" value="Bra039432"/>
</dbReference>
<keyword evidence="2" id="KW-0472">Membrane</keyword>
<feature type="region of interest" description="Disordered" evidence="1">
    <location>
        <begin position="71"/>
        <end position="111"/>
    </location>
</feature>
<keyword evidence="4" id="KW-1185">Reference proteome</keyword>
<accession>M4FEB1</accession>
<name>M4FEB1_BRACM</name>
<evidence type="ECO:0000313" key="4">
    <source>
        <dbReference type="Proteomes" id="UP000011750"/>
    </source>
</evidence>
<evidence type="ECO:0008006" key="5">
    <source>
        <dbReference type="Google" id="ProtNLM"/>
    </source>
</evidence>
<feature type="transmembrane region" description="Helical" evidence="2">
    <location>
        <begin position="12"/>
        <end position="32"/>
    </location>
</feature>
<sequence>MVNRTPDNPVVIRGFSAPGLALFFGFTGYMIWQIVENTRITKATKKCTEYLNEACLRNTRVSEGYKEISRLIGKEKDEADDEAEAEAEAEADDEDEDEDESESELSGKKVE</sequence>
<evidence type="ECO:0000256" key="1">
    <source>
        <dbReference type="SAM" id="MobiDB-lite"/>
    </source>
</evidence>
<dbReference type="AlphaFoldDB" id="M4FEB1"/>
<evidence type="ECO:0000256" key="2">
    <source>
        <dbReference type="SAM" id="Phobius"/>
    </source>
</evidence>
<evidence type="ECO:0000313" key="3">
    <source>
        <dbReference type="EnsemblPlants" id="Bra039432.1-P"/>
    </source>
</evidence>
<dbReference type="GeneID" id="103870816"/>
<organism evidence="3 4">
    <name type="scientific">Brassica campestris</name>
    <name type="common">Field mustard</name>
    <dbReference type="NCBI Taxonomy" id="3711"/>
    <lineage>
        <taxon>Eukaryota</taxon>
        <taxon>Viridiplantae</taxon>
        <taxon>Streptophyta</taxon>
        <taxon>Embryophyta</taxon>
        <taxon>Tracheophyta</taxon>
        <taxon>Spermatophyta</taxon>
        <taxon>Magnoliopsida</taxon>
        <taxon>eudicotyledons</taxon>
        <taxon>Gunneridae</taxon>
        <taxon>Pentapetalae</taxon>
        <taxon>rosids</taxon>
        <taxon>malvids</taxon>
        <taxon>Brassicales</taxon>
        <taxon>Brassicaceae</taxon>
        <taxon>Brassiceae</taxon>
        <taxon>Brassica</taxon>
    </lineage>
</organism>
<dbReference type="OrthoDB" id="1128274at2759"/>
<feature type="compositionally biased region" description="Acidic residues" evidence="1">
    <location>
        <begin position="78"/>
        <end position="103"/>
    </location>
</feature>
<dbReference type="KEGG" id="brp:103870816"/>
<reference evidence="3 4" key="2">
    <citation type="journal article" date="2018" name="Hortic Res">
        <title>Improved Brassica rapa reference genome by single-molecule sequencing and chromosome conformation capture technologies.</title>
        <authorList>
            <person name="Zhang L."/>
            <person name="Cai X."/>
            <person name="Wu J."/>
            <person name="Liu M."/>
            <person name="Grob S."/>
            <person name="Cheng F."/>
            <person name="Liang J."/>
            <person name="Cai C."/>
            <person name="Liu Z."/>
            <person name="Liu B."/>
            <person name="Wang F."/>
            <person name="Li S."/>
            <person name="Liu F."/>
            <person name="Li X."/>
            <person name="Cheng L."/>
            <person name="Yang W."/>
            <person name="Li M.H."/>
            <person name="Grossniklaus U."/>
            <person name="Zheng H."/>
            <person name="Wang X."/>
        </authorList>
    </citation>
    <scope>NUCLEOTIDE SEQUENCE [LARGE SCALE GENOMIC DNA]</scope>
    <source>
        <strain evidence="3 4">cv. Chiifu-401-42</strain>
    </source>
</reference>
<reference evidence="3 4" key="1">
    <citation type="journal article" date="2011" name="Nat. Genet.">
        <title>The genome of the mesopolyploid crop species Brassica rapa.</title>
        <authorList>
            <consortium name="Brassica rapa Genome Sequencing Project Consortium"/>
            <person name="Wang X."/>
            <person name="Wang H."/>
            <person name="Wang J."/>
            <person name="Sun R."/>
            <person name="Wu J."/>
            <person name="Liu S."/>
            <person name="Bai Y."/>
            <person name="Mun J.H."/>
            <person name="Bancroft I."/>
            <person name="Cheng F."/>
            <person name="Huang S."/>
            <person name="Li X."/>
            <person name="Hua W."/>
            <person name="Wang J."/>
            <person name="Wang X."/>
            <person name="Freeling M."/>
            <person name="Pires J.C."/>
            <person name="Paterson A.H."/>
            <person name="Chalhoub B."/>
            <person name="Wang B."/>
            <person name="Hayward A."/>
            <person name="Sharpe A.G."/>
            <person name="Park B.S."/>
            <person name="Weisshaar B."/>
            <person name="Liu B."/>
            <person name="Li B."/>
            <person name="Liu B."/>
            <person name="Tong C."/>
            <person name="Song C."/>
            <person name="Duran C."/>
            <person name="Peng C."/>
            <person name="Geng C."/>
            <person name="Koh C."/>
            <person name="Lin C."/>
            <person name="Edwards D."/>
            <person name="Mu D."/>
            <person name="Shen D."/>
            <person name="Soumpourou E."/>
            <person name="Li F."/>
            <person name="Fraser F."/>
            <person name="Conant G."/>
            <person name="Lassalle G."/>
            <person name="King G.J."/>
            <person name="Bonnema G."/>
            <person name="Tang H."/>
            <person name="Wang H."/>
            <person name="Belcram H."/>
            <person name="Zhou H."/>
            <person name="Hirakawa H."/>
            <person name="Abe H."/>
            <person name="Guo H."/>
            <person name="Wang H."/>
            <person name="Jin H."/>
            <person name="Parkin I.A."/>
            <person name="Batley J."/>
            <person name="Kim J.S."/>
            <person name="Just J."/>
            <person name="Li J."/>
            <person name="Xu J."/>
            <person name="Deng J."/>
            <person name="Kim J.A."/>
            <person name="Li J."/>
            <person name="Yu J."/>
            <person name="Meng J."/>
            <person name="Wang J."/>
            <person name="Min J."/>
            <person name="Poulain J."/>
            <person name="Wang J."/>
            <person name="Hatakeyama K."/>
            <person name="Wu K."/>
            <person name="Wang L."/>
            <person name="Fang L."/>
            <person name="Trick M."/>
            <person name="Links M.G."/>
            <person name="Zhao M."/>
            <person name="Jin M."/>
            <person name="Ramchiary N."/>
            <person name="Drou N."/>
            <person name="Berkman P.J."/>
            <person name="Cai Q."/>
            <person name="Huang Q."/>
            <person name="Li R."/>
            <person name="Tabata S."/>
            <person name="Cheng S."/>
            <person name="Zhang S."/>
            <person name="Zhang S."/>
            <person name="Huang S."/>
            <person name="Sato S."/>
            <person name="Sun S."/>
            <person name="Kwon S.J."/>
            <person name="Choi S.R."/>
            <person name="Lee T.H."/>
            <person name="Fan W."/>
            <person name="Zhao X."/>
            <person name="Tan X."/>
            <person name="Xu X."/>
            <person name="Wang Y."/>
            <person name="Qiu Y."/>
            <person name="Yin Y."/>
            <person name="Li Y."/>
            <person name="Du Y."/>
            <person name="Liao Y."/>
            <person name="Lim Y."/>
            <person name="Narusaka Y."/>
            <person name="Wang Y."/>
            <person name="Wang Z."/>
            <person name="Li Z."/>
            <person name="Wang Z."/>
            <person name="Xiong Z."/>
            <person name="Zhang Z."/>
        </authorList>
    </citation>
    <scope>NUCLEOTIDE SEQUENCE [LARGE SCALE GENOMIC DNA]</scope>
    <source>
        <strain evidence="3 4">cv. Chiifu-401-42</strain>
    </source>
</reference>
<dbReference type="EnsemblPlants" id="Bra039432.1">
    <property type="protein sequence ID" value="Bra039432.1-P"/>
    <property type="gene ID" value="Bra039432"/>
</dbReference>
<reference evidence="3" key="3">
    <citation type="submission" date="2023-03" db="UniProtKB">
        <authorList>
            <consortium name="EnsemblPlants"/>
        </authorList>
    </citation>
    <scope>IDENTIFICATION</scope>
    <source>
        <strain evidence="3">cv. Chiifu-401-42</strain>
    </source>
</reference>
<keyword evidence="2" id="KW-1133">Transmembrane helix</keyword>
<dbReference type="InParanoid" id="M4FEB1"/>
<dbReference type="Proteomes" id="UP000011750">
    <property type="component" value="Chromosome A05"/>
</dbReference>
<dbReference type="OMA" id="EYLNEAC"/>
<proteinExistence type="predicted"/>
<dbReference type="RefSeq" id="XP_009147228.1">
    <property type="nucleotide sequence ID" value="XM_009148980.2"/>
</dbReference>
<protein>
    <recommendedName>
        <fullName evidence="5">Transmembrane protein</fullName>
    </recommendedName>
</protein>
<keyword evidence="2" id="KW-0812">Transmembrane</keyword>
<dbReference type="HOGENOM" id="CLU_2161983_0_0_1"/>